<dbReference type="Proteomes" id="UP000008888">
    <property type="component" value="Chromosome"/>
</dbReference>
<keyword evidence="1" id="KW-0472">Membrane</keyword>
<keyword evidence="1" id="KW-1133">Transmembrane helix</keyword>
<gene>
    <name evidence="2" type="ordered locus">Metme_4162</name>
</gene>
<dbReference type="AlphaFoldDB" id="G0A193"/>
<feature type="transmembrane region" description="Helical" evidence="1">
    <location>
        <begin position="159"/>
        <end position="176"/>
    </location>
</feature>
<dbReference type="RefSeq" id="WP_013820728.1">
    <property type="nucleotide sequence ID" value="NC_015572.1"/>
</dbReference>
<feature type="transmembrane region" description="Helical" evidence="1">
    <location>
        <begin position="83"/>
        <end position="102"/>
    </location>
</feature>
<dbReference type="OrthoDB" id="7066417at2"/>
<accession>G0A193</accession>
<evidence type="ECO:0000313" key="2">
    <source>
        <dbReference type="EMBL" id="AEG02513.1"/>
    </source>
</evidence>
<feature type="transmembrane region" description="Helical" evidence="1">
    <location>
        <begin position="122"/>
        <end position="147"/>
    </location>
</feature>
<protein>
    <recommendedName>
        <fullName evidence="4">Ferric oxidoreductase domain-containing protein</fullName>
    </recommendedName>
</protein>
<feature type="transmembrane region" description="Helical" evidence="1">
    <location>
        <begin position="51"/>
        <end position="71"/>
    </location>
</feature>
<dbReference type="EMBL" id="CP002738">
    <property type="protein sequence ID" value="AEG02513.1"/>
    <property type="molecule type" value="Genomic_DNA"/>
</dbReference>
<proteinExistence type="predicted"/>
<reference evidence="3" key="3">
    <citation type="submission" date="2011-05" db="EMBL/GenBank/DDBJ databases">
        <title>Complete sequence of Methylomonas methanica MC09.</title>
        <authorList>
            <consortium name="US DOE Joint Genome Institute"/>
            <person name="Lucas S."/>
            <person name="Han J."/>
            <person name="Lapidus A."/>
            <person name="Cheng J.-F."/>
            <person name="Goodwin L."/>
            <person name="Pitluck S."/>
            <person name="Peters L."/>
            <person name="Mikhailova N."/>
            <person name="Teshima H."/>
            <person name="Han C."/>
            <person name="Tapia R."/>
            <person name="Land M."/>
            <person name="Hauser L."/>
            <person name="Kyrpides N."/>
            <person name="Ivanova N."/>
            <person name="Pagani I."/>
            <person name="Stein L."/>
            <person name="Woyke T."/>
        </authorList>
    </citation>
    <scope>NUCLEOTIDE SEQUENCE [LARGE SCALE GENOMIC DNA]</scope>
    <source>
        <strain evidence="3">MC09</strain>
    </source>
</reference>
<dbReference type="HOGENOM" id="CLU_1213664_0_0_6"/>
<evidence type="ECO:0000313" key="3">
    <source>
        <dbReference type="Proteomes" id="UP000008888"/>
    </source>
</evidence>
<reference key="2">
    <citation type="submission" date="2011-05" db="EMBL/GenBank/DDBJ databases">
        <title>Complete genome sequence of the aerobic marine methanotroph Methylomonas methanica MC09.</title>
        <authorList>
            <person name="Boden R."/>
            <person name="Cunliffe M."/>
            <person name="Scanlan J."/>
            <person name="Moussard H."/>
            <person name="Kits K.D."/>
            <person name="Klotz M."/>
            <person name="Jetten M."/>
            <person name="Vuilleumier S."/>
            <person name="Han J."/>
            <person name="Peters L."/>
            <person name="Mikhailova N."/>
            <person name="Teshima H."/>
            <person name="Tapia R."/>
            <person name="Kyrpides N."/>
            <person name="Ivanova N."/>
            <person name="Pagani I."/>
            <person name="Cheng J.-F."/>
            <person name="Goodwin L."/>
            <person name="Han C."/>
            <person name="Hauser L."/>
            <person name="Land M."/>
            <person name="Lapidus A."/>
            <person name="Lucas S."/>
            <person name="Pitluck S."/>
            <person name="Woyke T."/>
            <person name="Stein L.Y."/>
            <person name="Murrell C."/>
        </authorList>
    </citation>
    <scope>NUCLEOTIDE SEQUENCE</scope>
    <source>
        <strain>MC09</strain>
    </source>
</reference>
<keyword evidence="1" id="KW-0812">Transmembrane</keyword>
<sequence>MVNFSKSEWLLALLFLVPGWVFLKTEGDLSVYFFYQVPDGQFLYLLSKLCGLFAFVFFGLQLLLGLLSSCGYQLVNKSSHRKLGLWVLVLLISHGGLFVTAASLRNQHFAYKFLLPNFFESYYPAMVSLGLLAACLVIVGVLSAIFVRHNDGVWIWMHRLAWPAFFLAWFHSYSIGSETRIAPMPFVFGLLLASIVLAICYRVWLGFSNRGAISEHLKRSGR</sequence>
<dbReference type="eggNOG" id="ENOG502ZCSE">
    <property type="taxonomic scope" value="Bacteria"/>
</dbReference>
<name>G0A193_METMM</name>
<keyword evidence="3" id="KW-1185">Reference proteome</keyword>
<dbReference type="KEGG" id="mmt:Metme_4162"/>
<evidence type="ECO:0000256" key="1">
    <source>
        <dbReference type="SAM" id="Phobius"/>
    </source>
</evidence>
<feature type="transmembrane region" description="Helical" evidence="1">
    <location>
        <begin position="182"/>
        <end position="204"/>
    </location>
</feature>
<organism evidence="2 3">
    <name type="scientific">Methylomonas methanica (strain DSM 25384 / MC09)</name>
    <dbReference type="NCBI Taxonomy" id="857087"/>
    <lineage>
        <taxon>Bacteria</taxon>
        <taxon>Pseudomonadati</taxon>
        <taxon>Pseudomonadota</taxon>
        <taxon>Gammaproteobacteria</taxon>
        <taxon>Methylococcales</taxon>
        <taxon>Methylococcaceae</taxon>
        <taxon>Methylomonas</taxon>
    </lineage>
</organism>
<reference evidence="2 3" key="1">
    <citation type="journal article" date="2011" name="J. Bacteriol.">
        <title>Complete Genome Sequence of the Aerobic Marine Methanotroph Methylomonas methanica MC09.</title>
        <authorList>
            <person name="Boden R."/>
            <person name="Cunliffe M."/>
            <person name="Scanlan J."/>
            <person name="Moussard H."/>
            <person name="Kits K.D."/>
            <person name="Klotz M.G."/>
            <person name="Jetten M.S."/>
            <person name="Vuilleumier S."/>
            <person name="Han J."/>
            <person name="Peters L."/>
            <person name="Mikhailova N."/>
            <person name="Teshima H."/>
            <person name="Tapia R."/>
            <person name="Kyrpides N."/>
            <person name="Ivanova N."/>
            <person name="Pagani I."/>
            <person name="Cheng J.F."/>
            <person name="Goodwin L."/>
            <person name="Han C."/>
            <person name="Hauser L."/>
            <person name="Land M.L."/>
            <person name="Lapidus A."/>
            <person name="Lucas S."/>
            <person name="Pitluck S."/>
            <person name="Woyke T."/>
            <person name="Stein L."/>
            <person name="Murrell J.C."/>
        </authorList>
    </citation>
    <scope>NUCLEOTIDE SEQUENCE [LARGE SCALE GENOMIC DNA]</scope>
    <source>
        <strain evidence="2 3">MC09</strain>
    </source>
</reference>
<dbReference type="STRING" id="857087.Metme_4162"/>
<evidence type="ECO:0008006" key="4">
    <source>
        <dbReference type="Google" id="ProtNLM"/>
    </source>
</evidence>